<dbReference type="Gene3D" id="3.30.2010.10">
    <property type="entry name" value="Metalloproteases ('zincins'), catalytic domain"/>
    <property type="match status" value="1"/>
</dbReference>
<evidence type="ECO:0000259" key="8">
    <source>
        <dbReference type="Pfam" id="PF01435"/>
    </source>
</evidence>
<reference evidence="10" key="1">
    <citation type="journal article" date="2019" name="Int. J. Syst. Evol. Microbiol.">
        <title>The Global Catalogue of Microorganisms (GCM) 10K type strain sequencing project: providing services to taxonomists for standard genome sequencing and annotation.</title>
        <authorList>
            <consortium name="The Broad Institute Genomics Platform"/>
            <consortium name="The Broad Institute Genome Sequencing Center for Infectious Disease"/>
            <person name="Wu L."/>
            <person name="Ma J."/>
        </authorList>
    </citation>
    <scope>NUCLEOTIDE SEQUENCE [LARGE SCALE GENOMIC DNA]</scope>
    <source>
        <strain evidence="10">KCTC 42964</strain>
    </source>
</reference>
<organism evidence="9 10">
    <name type="scientific">Marinibaculum pumilum</name>
    <dbReference type="NCBI Taxonomy" id="1766165"/>
    <lineage>
        <taxon>Bacteria</taxon>
        <taxon>Pseudomonadati</taxon>
        <taxon>Pseudomonadota</taxon>
        <taxon>Alphaproteobacteria</taxon>
        <taxon>Rhodospirillales</taxon>
        <taxon>Rhodospirillaceae</taxon>
        <taxon>Marinibaculum</taxon>
    </lineage>
</organism>
<keyword evidence="6 9" id="KW-0482">Metalloprotease</keyword>
<name>A0ABV7KXJ5_9PROT</name>
<proteinExistence type="predicted"/>
<comment type="cofactor">
    <cofactor evidence="1">
        <name>Zn(2+)</name>
        <dbReference type="ChEBI" id="CHEBI:29105"/>
    </cofactor>
</comment>
<dbReference type="InterPro" id="IPR051156">
    <property type="entry name" value="Mito/Outer_Membr_Metalloprot"/>
</dbReference>
<evidence type="ECO:0000256" key="6">
    <source>
        <dbReference type="ARBA" id="ARBA00023049"/>
    </source>
</evidence>
<dbReference type="PANTHER" id="PTHR22726">
    <property type="entry name" value="METALLOENDOPEPTIDASE OMA1"/>
    <property type="match status" value="1"/>
</dbReference>
<keyword evidence="2" id="KW-0645">Protease</keyword>
<keyword evidence="4" id="KW-0378">Hydrolase</keyword>
<dbReference type="PANTHER" id="PTHR22726:SF1">
    <property type="entry name" value="METALLOENDOPEPTIDASE OMA1, MITOCHONDRIAL"/>
    <property type="match status" value="1"/>
</dbReference>
<dbReference type="Proteomes" id="UP001595528">
    <property type="component" value="Unassembled WGS sequence"/>
</dbReference>
<accession>A0ABV7KXJ5</accession>
<evidence type="ECO:0000256" key="2">
    <source>
        <dbReference type="ARBA" id="ARBA00022670"/>
    </source>
</evidence>
<evidence type="ECO:0000313" key="9">
    <source>
        <dbReference type="EMBL" id="MFC3226989.1"/>
    </source>
</evidence>
<dbReference type="Pfam" id="PF01435">
    <property type="entry name" value="Peptidase_M48"/>
    <property type="match status" value="1"/>
</dbReference>
<dbReference type="GO" id="GO:0008237">
    <property type="term" value="F:metallopeptidase activity"/>
    <property type="evidence" value="ECO:0007669"/>
    <property type="project" value="UniProtKB-KW"/>
</dbReference>
<dbReference type="InterPro" id="IPR001915">
    <property type="entry name" value="Peptidase_M48"/>
</dbReference>
<protein>
    <submittedName>
        <fullName evidence="9">M48 family metalloprotease</fullName>
    </submittedName>
</protein>
<comment type="caution">
    <text evidence="9">The sequence shown here is derived from an EMBL/GenBank/DDBJ whole genome shotgun (WGS) entry which is preliminary data.</text>
</comment>
<keyword evidence="3" id="KW-0479">Metal-binding</keyword>
<feature type="domain" description="Peptidase M48" evidence="8">
    <location>
        <begin position="108"/>
        <end position="288"/>
    </location>
</feature>
<sequence>MSGAGAVESVNGTTGGTGPGDGRPSGPRGAAARGRRRPLAVAVLALSLLGGTALPAALAPPAQALGEEDDGWLPNLISPEQEAQIGAQQHDQIVAQYGGVYDDRGLGAYVAEIGSRLAAASGTGADSYTFTVLDSPIINAFALPGGYVYVTRGLMALANNEAELAGVIAHEMGHVIARHGTERMSRGMIAELGTAILGSVFDSPIAGGLAQTGAGLWLSGYSRDQEREADSLGLDYMRRAGYPPIAVGAFLGTMGQMEDLQKKLGKGGGGFALMATHPQNAERVEAAVAQAGGNTDAAWQGRLGFGRTAYLNRIDGMIYGDGPKQGYVRGNRFEHPELRIAFDVPDGYGLTNTPEAVLIKGPGNAQGVFDSDPRSNPTPAGGDPLIYIRDVWAPQQQVKGLERVEVNGQPGATGLVDLRSRSGAQTVRLVAIRANGAFYRFQFSAPYNQAGAVDPAFERIARSFRILSAAEARRIEPLRLRVVPVQAGDTSASLAAQSALDAPKTDRFRVLNGLRAGEEIAPGERVKTVL</sequence>
<keyword evidence="5" id="KW-0862">Zinc</keyword>
<keyword evidence="10" id="KW-1185">Reference proteome</keyword>
<evidence type="ECO:0000256" key="3">
    <source>
        <dbReference type="ARBA" id="ARBA00022723"/>
    </source>
</evidence>
<feature type="compositionally biased region" description="Gly residues" evidence="7">
    <location>
        <begin position="13"/>
        <end position="23"/>
    </location>
</feature>
<evidence type="ECO:0000256" key="1">
    <source>
        <dbReference type="ARBA" id="ARBA00001947"/>
    </source>
</evidence>
<gene>
    <name evidence="9" type="ORF">ACFOGJ_07105</name>
</gene>
<evidence type="ECO:0000256" key="4">
    <source>
        <dbReference type="ARBA" id="ARBA00022801"/>
    </source>
</evidence>
<dbReference type="CDD" id="cd07333">
    <property type="entry name" value="M48C_bepA_like"/>
    <property type="match status" value="1"/>
</dbReference>
<dbReference type="EMBL" id="JBHRTR010000019">
    <property type="protein sequence ID" value="MFC3226989.1"/>
    <property type="molecule type" value="Genomic_DNA"/>
</dbReference>
<feature type="region of interest" description="Disordered" evidence="7">
    <location>
        <begin position="1"/>
        <end position="34"/>
    </location>
</feature>
<evidence type="ECO:0000256" key="5">
    <source>
        <dbReference type="ARBA" id="ARBA00022833"/>
    </source>
</evidence>
<evidence type="ECO:0000256" key="7">
    <source>
        <dbReference type="SAM" id="MobiDB-lite"/>
    </source>
</evidence>
<evidence type="ECO:0000313" key="10">
    <source>
        <dbReference type="Proteomes" id="UP001595528"/>
    </source>
</evidence>
<dbReference type="RefSeq" id="WP_379899150.1">
    <property type="nucleotide sequence ID" value="NZ_JBHRTR010000019.1"/>
</dbReference>